<dbReference type="AlphaFoldDB" id="A0A833IZQ4"/>
<dbReference type="Pfam" id="PF01011">
    <property type="entry name" value="PQQ"/>
    <property type="match status" value="2"/>
</dbReference>
<feature type="chain" id="PRO_5032911551" evidence="10">
    <location>
        <begin position="22"/>
        <end position="647"/>
    </location>
</feature>
<dbReference type="GO" id="GO:0052933">
    <property type="term" value="F:alcohol dehydrogenase (cytochrome c(L)) activity"/>
    <property type="evidence" value="ECO:0007669"/>
    <property type="project" value="UniProtKB-EC"/>
</dbReference>
<dbReference type="PANTHER" id="PTHR32303:SF4">
    <property type="entry name" value="QUINOPROTEIN GLUCOSE DEHYDROGENASE"/>
    <property type="match status" value="1"/>
</dbReference>
<dbReference type="InterPro" id="IPR011047">
    <property type="entry name" value="Quinoprotein_ADH-like_sf"/>
</dbReference>
<proteinExistence type="inferred from homology"/>
<dbReference type="SUPFAM" id="SSF50998">
    <property type="entry name" value="Quinoprotein alcohol dehydrogenase-like"/>
    <property type="match status" value="1"/>
</dbReference>
<feature type="signal peptide" evidence="10">
    <location>
        <begin position="1"/>
        <end position="21"/>
    </location>
</feature>
<evidence type="ECO:0000256" key="9">
    <source>
        <dbReference type="SAM" id="MobiDB-lite"/>
    </source>
</evidence>
<evidence type="ECO:0000256" key="5">
    <source>
        <dbReference type="PIRSR" id="PIRSR617512-1"/>
    </source>
</evidence>
<comment type="cofactor">
    <cofactor evidence="7">
        <name>Ca(2+)</name>
        <dbReference type="ChEBI" id="CHEBI:29108"/>
    </cofactor>
    <text evidence="7">Binds 1 Ca(2+) ion per subunit.</text>
</comment>
<evidence type="ECO:0000259" key="11">
    <source>
        <dbReference type="Pfam" id="PF01011"/>
    </source>
</evidence>
<dbReference type="InterPro" id="IPR002372">
    <property type="entry name" value="PQQ_rpt_dom"/>
</dbReference>
<keyword evidence="8" id="KW-1015">Disulfide bond</keyword>
<evidence type="ECO:0000256" key="10">
    <source>
        <dbReference type="SAM" id="SignalP"/>
    </source>
</evidence>
<feature type="binding site" evidence="7">
    <location>
        <position position="328"/>
    </location>
    <ligand>
        <name>Ca(2+)</name>
        <dbReference type="ChEBI" id="CHEBI:29108"/>
    </ligand>
</feature>
<sequence length="647" mass="69742">MRKILVSASLLALAYASPALAQNAGQATGQGTGTEGPSGQTPKPQEALEQNPKALQPTVNPMKESASKPTLPPFARDADKASAGQWTSPGRNSALTRYSELDQINKDNVGELQVAATFSVGTNRGQESSPLVIGDTLYLVSSFPNILYALDLTKPGFPMKWSYDPKPGIAAQGVACCDHVNRGPTSADGKILYNTLDNFTVAVDAKSGKEVWRTKNGSIDQGETMTMAPLIAGDKVIVGNSGGELGVRGWAKALDLKTGKEVWRAYTTGPDKDVKIGPDYKPFYDGEKGKDLGVSSWPAEMWRHGGGSVWGWVSYDPELRLVYYGTSNPGPWNHEQRPGDNKFTAGIFARDVDTGEARWFYQFSPHDYFDHDGVNEAILLDIEWKGKARKALVHPDRNGHVYLMDRTNGEVLSAGTYHYTNVNFGVDLKTGQLKHNVEKSPKVDKVVRDMCPSPPGAKDWSPSSYSPKTGFLYLPHNNLCMDERLSQVGYIEGTPYVGADVNMKPGPGGHRGEFTAWNVTDGSEAWTIKETFPVWGGAVATGGNVVFYGTMDGWFKAVDANDGKELWKFKTGSGIIGQPTTWKGPDGSQYVSVIDGVGGWSGAIVSGGLDPREGTAALGFVAAMRDLPKVTAAGGTLYVFRLPKSPS</sequence>
<feature type="domain" description="Pyrrolo-quinoline quinone repeat" evidence="11">
    <location>
        <begin position="86"/>
        <end position="412"/>
    </location>
</feature>
<dbReference type="SMART" id="SM00564">
    <property type="entry name" value="PQQ"/>
    <property type="match status" value="5"/>
</dbReference>
<evidence type="ECO:0000256" key="8">
    <source>
        <dbReference type="PIRSR" id="PIRSR617512-4"/>
    </source>
</evidence>
<dbReference type="EMBL" id="WEKV01000027">
    <property type="protein sequence ID" value="KAB7781863.1"/>
    <property type="molecule type" value="Genomic_DNA"/>
</dbReference>
<dbReference type="GO" id="GO:0016020">
    <property type="term" value="C:membrane"/>
    <property type="evidence" value="ECO:0007669"/>
    <property type="project" value="InterPro"/>
</dbReference>
<evidence type="ECO:0000313" key="12">
    <source>
        <dbReference type="EMBL" id="KAB7781863.1"/>
    </source>
</evidence>
<dbReference type="InterPro" id="IPR018391">
    <property type="entry name" value="PQQ_b-propeller_rpt"/>
</dbReference>
<feature type="binding site" evidence="7">
    <location>
        <position position="370"/>
    </location>
    <ligand>
        <name>Ca(2+)</name>
        <dbReference type="ChEBI" id="CHEBI:29108"/>
    </ligand>
</feature>
<feature type="domain" description="Pyrrolo-quinoline quinone repeat" evidence="11">
    <location>
        <begin position="529"/>
        <end position="591"/>
    </location>
</feature>
<accession>A0A833IZQ4</accession>
<feature type="region of interest" description="Disordered" evidence="9">
    <location>
        <begin position="22"/>
        <end position="92"/>
    </location>
</feature>
<keyword evidence="2 7" id="KW-0479">Metal-binding</keyword>
<dbReference type="Gene3D" id="2.140.10.10">
    <property type="entry name" value="Quinoprotein alcohol dehydrogenase-like superfamily"/>
    <property type="match status" value="1"/>
</dbReference>
<keyword evidence="10" id="KW-0732">Signal</keyword>
<keyword evidence="3 6" id="KW-0634">PQQ</keyword>
<gene>
    <name evidence="12" type="ORF">F8B43_5692</name>
</gene>
<feature type="active site" description="Proton acceptor" evidence="5">
    <location>
        <position position="370"/>
    </location>
</feature>
<dbReference type="InterPro" id="IPR017512">
    <property type="entry name" value="PQQ_MeOH/EtOH_DH"/>
</dbReference>
<dbReference type="CDD" id="cd10278">
    <property type="entry name" value="PQQ_MDH"/>
    <property type="match status" value="1"/>
</dbReference>
<protein>
    <submittedName>
        <fullName evidence="12">Methanol dehydrogenase large subunit protein</fullName>
        <ecNumber evidence="12">1.1.2.7</ecNumber>
    </submittedName>
</protein>
<keyword evidence="7" id="KW-0106">Calcium</keyword>
<comment type="similarity">
    <text evidence="1">Belongs to the bacterial PQQ dehydrogenase family.</text>
</comment>
<feature type="binding site" evidence="6">
    <location>
        <position position="127"/>
    </location>
    <ligand>
        <name>pyrroloquinoline quinone</name>
        <dbReference type="ChEBI" id="CHEBI:58442"/>
    </ligand>
</feature>
<evidence type="ECO:0000256" key="3">
    <source>
        <dbReference type="ARBA" id="ARBA00022891"/>
    </source>
</evidence>
<feature type="binding site" evidence="7">
    <location>
        <position position="244"/>
    </location>
    <ligand>
        <name>Ca(2+)</name>
        <dbReference type="ChEBI" id="CHEBI:29108"/>
    </ligand>
</feature>
<feature type="binding site" evidence="6">
    <location>
        <position position="182"/>
    </location>
    <ligand>
        <name>pyrroloquinoline quinone</name>
        <dbReference type="ChEBI" id="CHEBI:58442"/>
    </ligand>
</feature>
<dbReference type="NCBIfam" id="TIGR03075">
    <property type="entry name" value="PQQ_enz_alc_DH"/>
    <property type="match status" value="1"/>
</dbReference>
<evidence type="ECO:0000256" key="6">
    <source>
        <dbReference type="PIRSR" id="PIRSR617512-2"/>
    </source>
</evidence>
<feature type="disulfide bond" evidence="8">
    <location>
        <begin position="176"/>
        <end position="177"/>
    </location>
</feature>
<feature type="binding site" evidence="6">
    <location>
        <position position="226"/>
    </location>
    <ligand>
        <name>pyrroloquinoline quinone</name>
        <dbReference type="ChEBI" id="CHEBI:58442"/>
    </ligand>
</feature>
<dbReference type="GO" id="GO:0005509">
    <property type="term" value="F:calcium ion binding"/>
    <property type="evidence" value="ECO:0007669"/>
    <property type="project" value="InterPro"/>
</dbReference>
<evidence type="ECO:0000256" key="7">
    <source>
        <dbReference type="PIRSR" id="PIRSR617512-3"/>
    </source>
</evidence>
<comment type="cofactor">
    <cofactor evidence="6">
        <name>pyrroloquinoline quinone</name>
        <dbReference type="ChEBI" id="CHEBI:58442"/>
    </cofactor>
    <text evidence="6">Binds 1 PQQ group per subunit.</text>
</comment>
<name>A0A833IZQ4_9HYPH</name>
<evidence type="ECO:0000256" key="4">
    <source>
        <dbReference type="ARBA" id="ARBA00023002"/>
    </source>
</evidence>
<evidence type="ECO:0000313" key="13">
    <source>
        <dbReference type="Proteomes" id="UP000469949"/>
    </source>
</evidence>
<dbReference type="PANTHER" id="PTHR32303">
    <property type="entry name" value="QUINOPROTEIN ALCOHOL DEHYDROGENASE (CYTOCHROME C)"/>
    <property type="match status" value="1"/>
</dbReference>
<organism evidence="12 13">
    <name type="scientific">Methylorubrum populi</name>
    <dbReference type="NCBI Taxonomy" id="223967"/>
    <lineage>
        <taxon>Bacteria</taxon>
        <taxon>Pseudomonadati</taxon>
        <taxon>Pseudomonadota</taxon>
        <taxon>Alphaproteobacteria</taxon>
        <taxon>Hyphomicrobiales</taxon>
        <taxon>Methylobacteriaceae</taxon>
        <taxon>Methylorubrum</taxon>
    </lineage>
</organism>
<keyword evidence="4 12" id="KW-0560">Oxidoreductase</keyword>
<evidence type="ECO:0000256" key="2">
    <source>
        <dbReference type="ARBA" id="ARBA00022723"/>
    </source>
</evidence>
<reference evidence="12 13" key="1">
    <citation type="submission" date="2019-10" db="EMBL/GenBank/DDBJ databases">
        <title>Draft Genome Sequence of the Caffeine Degrading Methylotroph Methylorubrum populi PINKEL.</title>
        <authorList>
            <person name="Dawson S.C."/>
            <person name="Zhang X."/>
            <person name="Wright M.E."/>
            <person name="Sharma G."/>
            <person name="Langner J.T."/>
            <person name="Ditty J.L."/>
            <person name="Subuyuj G.A."/>
        </authorList>
    </citation>
    <scope>NUCLEOTIDE SEQUENCE [LARGE SCALE GENOMIC DNA]</scope>
    <source>
        <strain evidence="12 13">Pinkel</strain>
    </source>
</reference>
<comment type="caution">
    <text evidence="12">The sequence shown here is derived from an EMBL/GenBank/DDBJ whole genome shotgun (WGS) entry which is preliminary data.</text>
</comment>
<dbReference type="Proteomes" id="UP000469949">
    <property type="component" value="Unassembled WGS sequence"/>
</dbReference>
<dbReference type="EC" id="1.1.2.7" evidence="12"/>
<evidence type="ECO:0000256" key="1">
    <source>
        <dbReference type="ARBA" id="ARBA00008156"/>
    </source>
</evidence>